<accession>A0A922NWB0</accession>
<organism evidence="2 3">
    <name type="scientific">Streptococcus equi subsp. ruminatorum CECT 5772</name>
    <dbReference type="NCBI Taxonomy" id="1051981"/>
    <lineage>
        <taxon>Bacteria</taxon>
        <taxon>Bacillati</taxon>
        <taxon>Bacillota</taxon>
        <taxon>Bacilli</taxon>
        <taxon>Lactobacillales</taxon>
        <taxon>Streptococcaceae</taxon>
        <taxon>Streptococcus</taxon>
    </lineage>
</organism>
<feature type="domain" description="HeH/LEM" evidence="1">
    <location>
        <begin position="36"/>
        <end position="63"/>
    </location>
</feature>
<evidence type="ECO:0000259" key="1">
    <source>
        <dbReference type="Pfam" id="PF12949"/>
    </source>
</evidence>
<gene>
    <name evidence="2" type="ORF">CECT5772_00626</name>
</gene>
<proteinExistence type="predicted"/>
<dbReference type="Gene3D" id="1.10.720.30">
    <property type="entry name" value="SAP domain"/>
    <property type="match status" value="1"/>
</dbReference>
<dbReference type="InterPro" id="IPR036361">
    <property type="entry name" value="SAP_dom_sf"/>
</dbReference>
<dbReference type="AlphaFoldDB" id="A0A922NWB0"/>
<dbReference type="InterPro" id="IPR025856">
    <property type="entry name" value="HeH/LEM_domain"/>
</dbReference>
<dbReference type="InterPro" id="IPR036269">
    <property type="entry name" value="Rho_N_sf"/>
</dbReference>
<evidence type="ECO:0000313" key="2">
    <source>
        <dbReference type="EMBL" id="KED05294.1"/>
    </source>
</evidence>
<protein>
    <recommendedName>
        <fullName evidence="1">HeH/LEM domain-containing protein</fullName>
    </recommendedName>
</protein>
<evidence type="ECO:0000313" key="3">
    <source>
        <dbReference type="Proteomes" id="UP000028704"/>
    </source>
</evidence>
<dbReference type="CDD" id="cd12935">
    <property type="entry name" value="LEM_like"/>
    <property type="match status" value="1"/>
</dbReference>
<dbReference type="EMBL" id="AWEX01000006">
    <property type="protein sequence ID" value="KED05294.1"/>
    <property type="molecule type" value="Genomic_DNA"/>
</dbReference>
<dbReference type="Proteomes" id="UP000028704">
    <property type="component" value="Unassembled WGS sequence"/>
</dbReference>
<dbReference type="RefSeq" id="WP_037578493.1">
    <property type="nucleotide sequence ID" value="NZ_AWEX01000006.1"/>
</dbReference>
<comment type="caution">
    <text evidence="2">The sequence shown here is derived from an EMBL/GenBank/DDBJ whole genome shotgun (WGS) entry which is preliminary data.</text>
</comment>
<name>A0A922NWB0_9STRE</name>
<reference evidence="2 3" key="1">
    <citation type="journal article" date="2014" name="Int. J. Syst. Evol. Microbiol.">
        <title>Phylogenomics and the dynamic genome evolution of the genus Streptococcus.</title>
        <authorList>
            <consortium name="The Broad Institute Genome Sequencing Platform"/>
            <person name="Richards V.P."/>
            <person name="Palmer S.R."/>
            <person name="Pavinski Bitar P.D."/>
            <person name="Qin X."/>
            <person name="Weinstock G.M."/>
            <person name="Highlander S.K."/>
            <person name="Town C.D."/>
            <person name="Burne R.A."/>
            <person name="Stanhope M.J."/>
        </authorList>
    </citation>
    <scope>NUCLEOTIDE SEQUENCE [LARGE SCALE GENOMIC DNA]</scope>
    <source>
        <strain evidence="2 3">CECT 5772</strain>
    </source>
</reference>
<dbReference type="Pfam" id="PF12949">
    <property type="entry name" value="HeH"/>
    <property type="match status" value="1"/>
</dbReference>
<dbReference type="SUPFAM" id="SSF68912">
    <property type="entry name" value="Rho N-terminal domain-like"/>
    <property type="match status" value="1"/>
</dbReference>
<sequence>MKQYKDKKTSAIIYTDSDLGGDWELVEPKKEDKKPTIEELKSLLTELGVEFDAKAKKPELLKLYETHKEE</sequence>